<feature type="signal peptide" evidence="1">
    <location>
        <begin position="1"/>
        <end position="24"/>
    </location>
</feature>
<evidence type="ECO:0000313" key="2">
    <source>
        <dbReference type="Proteomes" id="UP000504606"/>
    </source>
</evidence>
<name>A0A9C6X8R1_FRAOC</name>
<feature type="chain" id="PRO_5044698061" evidence="1">
    <location>
        <begin position="25"/>
        <end position="199"/>
    </location>
</feature>
<dbReference type="GeneID" id="127751518"/>
<evidence type="ECO:0000256" key="1">
    <source>
        <dbReference type="SAM" id="SignalP"/>
    </source>
</evidence>
<dbReference type="KEGG" id="foc:127751518"/>
<reference evidence="3 4" key="1">
    <citation type="submission" date="2025-04" db="UniProtKB">
        <authorList>
            <consortium name="RefSeq"/>
        </authorList>
    </citation>
    <scope>IDENTIFICATION</scope>
    <source>
        <tissue evidence="3 4">Whole organism</tissue>
    </source>
</reference>
<dbReference type="RefSeq" id="XP_052131140.1">
    <property type="nucleotide sequence ID" value="XM_052275180.1"/>
</dbReference>
<sequence>MASPRRSIMMSYILVAVLVLLCQSDILCKNINSFAGPYIVYNERFYMSELKNRTFLWKWNLHATRFNPYKPREIQLLTGNVTGVNVSIDDNCWAKVILDTWKNNQWKENAFVIFVKDKACTHGKINLPGFYEQLFKKRETKGACIVKPGVYELKNAPVKLAFPNFPIMPYGRYRFKLTVGRTELYTCMVSEVTIIPKMD</sequence>
<protein>
    <submittedName>
        <fullName evidence="3 4">Uncharacterized protein LOC127751518</fullName>
    </submittedName>
</protein>
<accession>A0A9C6X8R1</accession>
<dbReference type="AlphaFoldDB" id="A0A9C6X8R1"/>
<dbReference type="Proteomes" id="UP000504606">
    <property type="component" value="Unplaced"/>
</dbReference>
<proteinExistence type="predicted"/>
<dbReference type="OrthoDB" id="6613763at2759"/>
<dbReference type="RefSeq" id="XP_052131143.1">
    <property type="nucleotide sequence ID" value="XM_052275183.1"/>
</dbReference>
<keyword evidence="1" id="KW-0732">Signal</keyword>
<evidence type="ECO:0000313" key="3">
    <source>
        <dbReference type="RefSeq" id="XP_052131140.1"/>
    </source>
</evidence>
<evidence type="ECO:0000313" key="4">
    <source>
        <dbReference type="RefSeq" id="XP_052131143.1"/>
    </source>
</evidence>
<organism evidence="2 3">
    <name type="scientific">Frankliniella occidentalis</name>
    <name type="common">Western flower thrips</name>
    <name type="synonym">Euthrips occidentalis</name>
    <dbReference type="NCBI Taxonomy" id="133901"/>
    <lineage>
        <taxon>Eukaryota</taxon>
        <taxon>Metazoa</taxon>
        <taxon>Ecdysozoa</taxon>
        <taxon>Arthropoda</taxon>
        <taxon>Hexapoda</taxon>
        <taxon>Insecta</taxon>
        <taxon>Pterygota</taxon>
        <taxon>Neoptera</taxon>
        <taxon>Paraneoptera</taxon>
        <taxon>Thysanoptera</taxon>
        <taxon>Terebrantia</taxon>
        <taxon>Thripoidea</taxon>
        <taxon>Thripidae</taxon>
        <taxon>Frankliniella</taxon>
    </lineage>
</organism>
<keyword evidence="2" id="KW-1185">Reference proteome</keyword>
<gene>
    <name evidence="3 4" type="primary">LOC127751518</name>
</gene>